<dbReference type="GO" id="GO:0009252">
    <property type="term" value="P:peptidoglycan biosynthetic process"/>
    <property type="evidence" value="ECO:0007669"/>
    <property type="project" value="UniProtKB-KW"/>
</dbReference>
<keyword evidence="3" id="KW-1003">Cell membrane</keyword>
<dbReference type="AlphaFoldDB" id="A0A382J8R0"/>
<keyword evidence="8" id="KW-0472">Membrane</keyword>
<dbReference type="InterPro" id="IPR005311">
    <property type="entry name" value="PBP_dimer"/>
</dbReference>
<feature type="domain" description="Penicillin-binding protein dimerisation" evidence="11">
    <location>
        <begin position="41"/>
        <end position="210"/>
    </location>
</feature>
<keyword evidence="4" id="KW-0812">Transmembrane</keyword>
<dbReference type="GO" id="GO:0071555">
    <property type="term" value="P:cell wall organization"/>
    <property type="evidence" value="ECO:0007669"/>
    <property type="project" value="UniProtKB-KW"/>
</dbReference>
<dbReference type="InterPro" id="IPR001460">
    <property type="entry name" value="PCN-bd_Tpept"/>
</dbReference>
<evidence type="ECO:0000256" key="2">
    <source>
        <dbReference type="ARBA" id="ARBA00004236"/>
    </source>
</evidence>
<evidence type="ECO:0000256" key="4">
    <source>
        <dbReference type="ARBA" id="ARBA00022692"/>
    </source>
</evidence>
<dbReference type="EMBL" id="UINC01072662">
    <property type="protein sequence ID" value="SVC08460.1"/>
    <property type="molecule type" value="Genomic_DNA"/>
</dbReference>
<gene>
    <name evidence="12" type="ORF">METZ01_LOCUS261314</name>
</gene>
<name>A0A382J8R0_9ZZZZ</name>
<evidence type="ECO:0000256" key="3">
    <source>
        <dbReference type="ARBA" id="ARBA00022475"/>
    </source>
</evidence>
<evidence type="ECO:0008006" key="13">
    <source>
        <dbReference type="Google" id="ProtNLM"/>
    </source>
</evidence>
<evidence type="ECO:0000313" key="12">
    <source>
        <dbReference type="EMBL" id="SVC08460.1"/>
    </source>
</evidence>
<dbReference type="InterPro" id="IPR050515">
    <property type="entry name" value="Beta-lactam/transpept"/>
</dbReference>
<evidence type="ECO:0000259" key="11">
    <source>
        <dbReference type="Pfam" id="PF03717"/>
    </source>
</evidence>
<dbReference type="GO" id="GO:0008360">
    <property type="term" value="P:regulation of cell shape"/>
    <property type="evidence" value="ECO:0007669"/>
    <property type="project" value="UniProtKB-KW"/>
</dbReference>
<dbReference type="Pfam" id="PF00905">
    <property type="entry name" value="Transpeptidase"/>
    <property type="match status" value="1"/>
</dbReference>
<dbReference type="Gene3D" id="3.40.710.10">
    <property type="entry name" value="DD-peptidase/beta-lactamase superfamily"/>
    <property type="match status" value="1"/>
</dbReference>
<feature type="non-terminal residue" evidence="12">
    <location>
        <position position="348"/>
    </location>
</feature>
<keyword evidence="5" id="KW-0133">Cell shape</keyword>
<keyword evidence="9" id="KW-0961">Cell wall biogenesis/degradation</keyword>
<evidence type="ECO:0000256" key="8">
    <source>
        <dbReference type="ARBA" id="ARBA00023136"/>
    </source>
</evidence>
<dbReference type="Gene3D" id="3.90.1310.10">
    <property type="entry name" value="Penicillin-binding protein 2a (Domain 2)"/>
    <property type="match status" value="1"/>
</dbReference>
<dbReference type="Pfam" id="PF03717">
    <property type="entry name" value="PBP_dimer"/>
    <property type="match status" value="1"/>
</dbReference>
<evidence type="ECO:0000256" key="6">
    <source>
        <dbReference type="ARBA" id="ARBA00022984"/>
    </source>
</evidence>
<dbReference type="PANTHER" id="PTHR30627">
    <property type="entry name" value="PEPTIDOGLYCAN D,D-TRANSPEPTIDASE"/>
    <property type="match status" value="1"/>
</dbReference>
<evidence type="ECO:0000256" key="9">
    <source>
        <dbReference type="ARBA" id="ARBA00023316"/>
    </source>
</evidence>
<evidence type="ECO:0000259" key="10">
    <source>
        <dbReference type="Pfam" id="PF00905"/>
    </source>
</evidence>
<proteinExistence type="predicted"/>
<sequence>AGGKLSVATILMCRMYYLQVLESDQYQMLAEENRISMRLLPPPRGLVLDRFGHELASNRLNYRVVLIAEQTNGVAETLDRLARVIPINPHQRRRVLREVRRKRPFVPIKVAENLTWEQFARINVLLPELPGVQPDVGEGRHYPVGVETAHVVGYVSSVSEEDQTGDPLLELPGYRIGKNGVEKVYDEILRGKAGNSRVEVNAYGREIRELARQDGQPGDDVVLTIDTELQEKISRRLIDESAAAVVMDIHQGEILAMVSSPSYDPNAFNLGMSIKAWNSLVQNPRKPLINKAIAGQYPPGSTFKIIVALAALEADVAGPSHRVFCNGVTELGNTKFHCWQHKYGGHGW</sequence>
<dbReference type="Gene3D" id="3.30.1390.30">
    <property type="entry name" value="Penicillin-binding protein 2a, domain 3"/>
    <property type="match status" value="1"/>
</dbReference>
<evidence type="ECO:0000256" key="5">
    <source>
        <dbReference type="ARBA" id="ARBA00022960"/>
    </source>
</evidence>
<evidence type="ECO:0000256" key="1">
    <source>
        <dbReference type="ARBA" id="ARBA00004167"/>
    </source>
</evidence>
<evidence type="ECO:0000256" key="7">
    <source>
        <dbReference type="ARBA" id="ARBA00022989"/>
    </source>
</evidence>
<keyword evidence="7" id="KW-1133">Transmembrane helix</keyword>
<reference evidence="12" key="1">
    <citation type="submission" date="2018-05" db="EMBL/GenBank/DDBJ databases">
        <authorList>
            <person name="Lanie J.A."/>
            <person name="Ng W.-L."/>
            <person name="Kazmierczak K.M."/>
            <person name="Andrzejewski T.M."/>
            <person name="Davidsen T.M."/>
            <person name="Wayne K.J."/>
            <person name="Tettelin H."/>
            <person name="Glass J.I."/>
            <person name="Rusch D."/>
            <person name="Podicherti R."/>
            <person name="Tsui H.-C.T."/>
            <person name="Winkler M.E."/>
        </authorList>
    </citation>
    <scope>NUCLEOTIDE SEQUENCE</scope>
</reference>
<dbReference type="InterPro" id="IPR036138">
    <property type="entry name" value="PBP_dimer_sf"/>
</dbReference>
<protein>
    <recommendedName>
        <fullName evidence="13">Penicillin-binding protein 2</fullName>
    </recommendedName>
</protein>
<accession>A0A382J8R0</accession>
<keyword evidence="6" id="KW-0573">Peptidoglycan synthesis</keyword>
<feature type="non-terminal residue" evidence="12">
    <location>
        <position position="1"/>
    </location>
</feature>
<comment type="subcellular location">
    <subcellularLocation>
        <location evidence="2">Cell membrane</location>
    </subcellularLocation>
    <subcellularLocation>
        <location evidence="1">Membrane</location>
        <topology evidence="1">Single-pass membrane protein</topology>
    </subcellularLocation>
</comment>
<dbReference type="SUPFAM" id="SSF56519">
    <property type="entry name" value="Penicillin binding protein dimerisation domain"/>
    <property type="match status" value="1"/>
</dbReference>
<dbReference type="GO" id="GO:0008658">
    <property type="term" value="F:penicillin binding"/>
    <property type="evidence" value="ECO:0007669"/>
    <property type="project" value="InterPro"/>
</dbReference>
<dbReference type="InterPro" id="IPR012338">
    <property type="entry name" value="Beta-lactam/transpept-like"/>
</dbReference>
<dbReference type="GO" id="GO:0071972">
    <property type="term" value="F:peptidoglycan L,D-transpeptidase activity"/>
    <property type="evidence" value="ECO:0007669"/>
    <property type="project" value="TreeGrafter"/>
</dbReference>
<dbReference type="SUPFAM" id="SSF56601">
    <property type="entry name" value="beta-lactamase/transpeptidase-like"/>
    <property type="match status" value="1"/>
</dbReference>
<feature type="domain" description="Penicillin-binding protein transpeptidase" evidence="10">
    <location>
        <begin position="243"/>
        <end position="343"/>
    </location>
</feature>
<dbReference type="GO" id="GO:0005886">
    <property type="term" value="C:plasma membrane"/>
    <property type="evidence" value="ECO:0007669"/>
    <property type="project" value="UniProtKB-SubCell"/>
</dbReference>
<organism evidence="12">
    <name type="scientific">marine metagenome</name>
    <dbReference type="NCBI Taxonomy" id="408172"/>
    <lineage>
        <taxon>unclassified sequences</taxon>
        <taxon>metagenomes</taxon>
        <taxon>ecological metagenomes</taxon>
    </lineage>
</organism>
<dbReference type="PANTHER" id="PTHR30627:SF2">
    <property type="entry name" value="PEPTIDOGLYCAN D,D-TRANSPEPTIDASE MRDA"/>
    <property type="match status" value="1"/>
</dbReference>